<accession>A0A8E0S8P8</accession>
<dbReference type="AlphaFoldDB" id="A0A8E0S8P8"/>
<proteinExistence type="predicted"/>
<feature type="coiled-coil region" evidence="1">
    <location>
        <begin position="6"/>
        <end position="40"/>
    </location>
</feature>
<reference evidence="2" key="1">
    <citation type="submission" date="2019-05" db="EMBL/GenBank/DDBJ databases">
        <title>Annotation for the trematode Fasciolopsis buski.</title>
        <authorList>
            <person name="Choi Y.-J."/>
        </authorList>
    </citation>
    <scope>NUCLEOTIDE SEQUENCE</scope>
    <source>
        <strain evidence="2">HT</strain>
        <tissue evidence="2">Whole worm</tissue>
    </source>
</reference>
<evidence type="ECO:0000313" key="2">
    <source>
        <dbReference type="EMBL" id="KAA0199043.1"/>
    </source>
</evidence>
<sequence length="210" mass="24340">MNEGDIEEQRGNLQKLRTEVTLLQEKSNDLAKEMSQLRTKEGQLVSENEKRIADLNRCLGTRAQRQTHLNELREAAHESWKKRDEALANLTRVNEELNKERIDKRRRIVKIDSDLPRIVFDTVFSFPNERPYNEALITWNNANAQAQSTSASLTKQLGMWHDLQCQQEQLKLEMDKINSELEAGNAQKRVQFIATTFHGFHVTNIILSSI</sequence>
<dbReference type="EMBL" id="LUCM01001362">
    <property type="protein sequence ID" value="KAA0199043.1"/>
    <property type="molecule type" value="Genomic_DNA"/>
</dbReference>
<protein>
    <submittedName>
        <fullName evidence="2">Uncharacterized protein</fullName>
    </submittedName>
</protein>
<dbReference type="Proteomes" id="UP000728185">
    <property type="component" value="Unassembled WGS sequence"/>
</dbReference>
<comment type="caution">
    <text evidence="2">The sequence shown here is derived from an EMBL/GenBank/DDBJ whole genome shotgun (WGS) entry which is preliminary data.</text>
</comment>
<gene>
    <name evidence="2" type="ORF">FBUS_03782</name>
</gene>
<evidence type="ECO:0000313" key="3">
    <source>
        <dbReference type="Proteomes" id="UP000728185"/>
    </source>
</evidence>
<organism evidence="2 3">
    <name type="scientific">Fasciolopsis buskii</name>
    <dbReference type="NCBI Taxonomy" id="27845"/>
    <lineage>
        <taxon>Eukaryota</taxon>
        <taxon>Metazoa</taxon>
        <taxon>Spiralia</taxon>
        <taxon>Lophotrochozoa</taxon>
        <taxon>Platyhelminthes</taxon>
        <taxon>Trematoda</taxon>
        <taxon>Digenea</taxon>
        <taxon>Plagiorchiida</taxon>
        <taxon>Echinostomata</taxon>
        <taxon>Echinostomatoidea</taxon>
        <taxon>Fasciolidae</taxon>
        <taxon>Fasciolopsis</taxon>
    </lineage>
</organism>
<name>A0A8E0S8P8_9TREM</name>
<evidence type="ECO:0000256" key="1">
    <source>
        <dbReference type="SAM" id="Coils"/>
    </source>
</evidence>
<keyword evidence="1" id="KW-0175">Coiled coil</keyword>
<keyword evidence="3" id="KW-1185">Reference proteome</keyword>